<feature type="domain" description="Rap-GAP" evidence="2">
    <location>
        <begin position="1"/>
        <end position="124"/>
    </location>
</feature>
<dbReference type="EMBL" id="GIBP01007618">
    <property type="protein sequence ID" value="NDV36587.1"/>
    <property type="molecule type" value="Transcribed_RNA"/>
</dbReference>
<reference evidence="3" key="1">
    <citation type="journal article" date="2020" name="J. Eukaryot. Microbiol.">
        <title>De novo Sequencing, Assembly and Annotation of the Transcriptome for the Free-Living Testate Amoeba Arcella intermedia.</title>
        <authorList>
            <person name="Ribeiro G.M."/>
            <person name="Porfirio-Sousa A.L."/>
            <person name="Maurer-Alcala X.X."/>
            <person name="Katz L.A."/>
            <person name="Lahr D.J.G."/>
        </authorList>
    </citation>
    <scope>NUCLEOTIDE SEQUENCE</scope>
</reference>
<evidence type="ECO:0000256" key="1">
    <source>
        <dbReference type="ARBA" id="ARBA00022468"/>
    </source>
</evidence>
<sequence>MFHVVPMLIPNCRSRLVGNDIVGIVWLEDGVWNPSSIVSQVLHAYVVVRPIHLPNKPPQFRVHCVAKDGLPLASPKTDNQLFQLDEKLRNFVLRKSVNLERAAWQCPTTVRSQTRSLQEHLFLTREGQLGFIYERYYAEGKEY</sequence>
<dbReference type="InterPro" id="IPR035974">
    <property type="entry name" value="Rap/Ran-GAP_sf"/>
</dbReference>
<dbReference type="Pfam" id="PF02145">
    <property type="entry name" value="Rap_GAP"/>
    <property type="match status" value="1"/>
</dbReference>
<keyword evidence="1" id="KW-0343">GTPase activation</keyword>
<dbReference type="InterPro" id="IPR050989">
    <property type="entry name" value="Rap1_Ran_GAP"/>
</dbReference>
<dbReference type="Gene3D" id="3.40.50.11210">
    <property type="entry name" value="Rap/Ran-GAP"/>
    <property type="match status" value="1"/>
</dbReference>
<organism evidence="3">
    <name type="scientific">Arcella intermedia</name>
    <dbReference type="NCBI Taxonomy" id="1963864"/>
    <lineage>
        <taxon>Eukaryota</taxon>
        <taxon>Amoebozoa</taxon>
        <taxon>Tubulinea</taxon>
        <taxon>Elardia</taxon>
        <taxon>Arcellinida</taxon>
        <taxon>Sphaerothecina</taxon>
        <taxon>Arcellidae</taxon>
        <taxon>Arcella</taxon>
    </lineage>
</organism>
<proteinExistence type="predicted"/>
<dbReference type="GO" id="GO:0051056">
    <property type="term" value="P:regulation of small GTPase mediated signal transduction"/>
    <property type="evidence" value="ECO:0007669"/>
    <property type="project" value="InterPro"/>
</dbReference>
<protein>
    <recommendedName>
        <fullName evidence="2">Rap-GAP domain-containing protein</fullName>
    </recommendedName>
</protein>
<dbReference type="InterPro" id="IPR000331">
    <property type="entry name" value="Rap/Ran_GAP_dom"/>
</dbReference>
<evidence type="ECO:0000313" key="3">
    <source>
        <dbReference type="EMBL" id="NDV36587.1"/>
    </source>
</evidence>
<dbReference type="PANTHER" id="PTHR15711">
    <property type="entry name" value="RAP GTPASE-ACTIVATING PROTEIN"/>
    <property type="match status" value="1"/>
</dbReference>
<name>A0A6B2LIC4_9EUKA</name>
<dbReference type="SUPFAM" id="SSF111347">
    <property type="entry name" value="Rap/Ran-GAP"/>
    <property type="match status" value="1"/>
</dbReference>
<dbReference type="AlphaFoldDB" id="A0A6B2LIC4"/>
<dbReference type="PROSITE" id="PS50085">
    <property type="entry name" value="RAPGAP"/>
    <property type="match status" value="1"/>
</dbReference>
<evidence type="ECO:0000259" key="2">
    <source>
        <dbReference type="PROSITE" id="PS50085"/>
    </source>
</evidence>
<accession>A0A6B2LIC4</accession>
<dbReference type="GO" id="GO:0005096">
    <property type="term" value="F:GTPase activator activity"/>
    <property type="evidence" value="ECO:0007669"/>
    <property type="project" value="UniProtKB-KW"/>
</dbReference>